<accession>A0ABR8EHH7</accession>
<dbReference type="PANTHER" id="PTHR34047">
    <property type="entry name" value="NUCLEAR INTRON MATURASE 1, MITOCHONDRIAL-RELATED"/>
    <property type="match status" value="1"/>
</dbReference>
<dbReference type="InterPro" id="IPR051083">
    <property type="entry name" value="GrpII_Intron_Splice-Mob/Def"/>
</dbReference>
<sequence length="351" mass="41751">MKSFNNLWPNVTNFDNLLQAARQAQKNKRFRENVLKFNDNLETNLIQLQQELQTKTYQPSKYKAFHIFEPKKRLISAAPYRDRVIHHALCNIIVPIFEPTFIPDSYSNRVGFGTHRAVKRFTQFFRSSRYILQCDIRKYFPTIDREILKSLIRRKIKCHDTLWLIDLIIDNGNDQEPIVHYFPGDDLLTPLMRPCGLPIGNLTSQFFANIYLNGFDRYLKEQLKVRKYLRYVDDFALFSDDRHFLMDARVAIEEYLATLRLKIHPIKSQLFETRHGANFLGFRIMPDRIRICSKSLKRGRRKLKYRLEQYRQGEIDRPTLKSSVASWQAHLNHGDTWRLQQKLFAPLDDLP</sequence>
<comment type="caution">
    <text evidence="3">The sequence shown here is derived from an EMBL/GenBank/DDBJ whole genome shotgun (WGS) entry which is preliminary data.</text>
</comment>
<evidence type="ECO:0000259" key="2">
    <source>
        <dbReference type="PROSITE" id="PS50878"/>
    </source>
</evidence>
<dbReference type="CDD" id="cd01646">
    <property type="entry name" value="RT_Bac_retron_I"/>
    <property type="match status" value="1"/>
</dbReference>
<keyword evidence="1" id="KW-0175">Coiled coil</keyword>
<dbReference type="RefSeq" id="WP_054467579.1">
    <property type="nucleotide sequence ID" value="NZ_JACJSK010000028.1"/>
</dbReference>
<organism evidence="3 4">
    <name type="scientific">Planktothricoides raciborskii FACHB-1370</name>
    <dbReference type="NCBI Taxonomy" id="2949576"/>
    <lineage>
        <taxon>Bacteria</taxon>
        <taxon>Bacillati</taxon>
        <taxon>Cyanobacteriota</taxon>
        <taxon>Cyanophyceae</taxon>
        <taxon>Oscillatoriophycideae</taxon>
        <taxon>Oscillatoriales</taxon>
        <taxon>Oscillatoriaceae</taxon>
        <taxon>Planktothricoides</taxon>
    </lineage>
</organism>
<gene>
    <name evidence="3" type="ORF">H6G72_19075</name>
</gene>
<proteinExistence type="predicted"/>
<feature type="domain" description="Reverse transcriptase" evidence="2">
    <location>
        <begin position="1"/>
        <end position="284"/>
    </location>
</feature>
<protein>
    <submittedName>
        <fullName evidence="3">RNA-dependent DNA polymerase</fullName>
    </submittedName>
</protein>
<name>A0ABR8EHH7_9CYAN</name>
<dbReference type="EMBL" id="JACJSK010000028">
    <property type="protein sequence ID" value="MBD2545902.1"/>
    <property type="molecule type" value="Genomic_DNA"/>
</dbReference>
<feature type="coiled-coil region" evidence="1">
    <location>
        <begin position="31"/>
        <end position="58"/>
    </location>
</feature>
<dbReference type="PANTHER" id="PTHR34047:SF8">
    <property type="entry name" value="PROTEIN YKFC"/>
    <property type="match status" value="1"/>
</dbReference>
<dbReference type="Pfam" id="PF00078">
    <property type="entry name" value="RVT_1"/>
    <property type="match status" value="1"/>
</dbReference>
<evidence type="ECO:0000313" key="3">
    <source>
        <dbReference type="EMBL" id="MBD2545902.1"/>
    </source>
</evidence>
<keyword evidence="4" id="KW-1185">Reference proteome</keyword>
<dbReference type="InterPro" id="IPR000477">
    <property type="entry name" value="RT_dom"/>
</dbReference>
<dbReference type="Proteomes" id="UP000641954">
    <property type="component" value="Unassembled WGS sequence"/>
</dbReference>
<dbReference type="InterPro" id="IPR043502">
    <property type="entry name" value="DNA/RNA_pol_sf"/>
</dbReference>
<dbReference type="SUPFAM" id="SSF56672">
    <property type="entry name" value="DNA/RNA polymerases"/>
    <property type="match status" value="1"/>
</dbReference>
<evidence type="ECO:0000313" key="4">
    <source>
        <dbReference type="Proteomes" id="UP000641954"/>
    </source>
</evidence>
<reference evidence="3 4" key="1">
    <citation type="journal article" date="2020" name="ISME J.">
        <title>Comparative genomics reveals insights into cyanobacterial evolution and habitat adaptation.</title>
        <authorList>
            <person name="Chen M.Y."/>
            <person name="Teng W.K."/>
            <person name="Zhao L."/>
            <person name="Hu C.X."/>
            <person name="Zhou Y.K."/>
            <person name="Han B.P."/>
            <person name="Song L.R."/>
            <person name="Shu W.S."/>
        </authorList>
    </citation>
    <scope>NUCLEOTIDE SEQUENCE [LARGE SCALE GENOMIC DNA]</scope>
    <source>
        <strain evidence="3 4">FACHB-1370</strain>
    </source>
</reference>
<dbReference type="PROSITE" id="PS50878">
    <property type="entry name" value="RT_POL"/>
    <property type="match status" value="1"/>
</dbReference>
<evidence type="ECO:0000256" key="1">
    <source>
        <dbReference type="SAM" id="Coils"/>
    </source>
</evidence>